<dbReference type="GO" id="GO:0003676">
    <property type="term" value="F:nucleic acid binding"/>
    <property type="evidence" value="ECO:0007669"/>
    <property type="project" value="InterPro"/>
</dbReference>
<feature type="domain" description="RSE1/DDB1/CPSF1 first beta-propeller" evidence="4">
    <location>
        <begin position="15"/>
        <end position="398"/>
    </location>
</feature>
<dbReference type="Proteomes" id="UP000549394">
    <property type="component" value="Unassembled WGS sequence"/>
</dbReference>
<evidence type="ECO:0000313" key="7">
    <source>
        <dbReference type="Proteomes" id="UP000549394"/>
    </source>
</evidence>
<evidence type="ECO:0000256" key="1">
    <source>
        <dbReference type="ARBA" id="ARBA00004123"/>
    </source>
</evidence>
<evidence type="ECO:0000256" key="2">
    <source>
        <dbReference type="ARBA" id="ARBA00023242"/>
    </source>
</evidence>
<comment type="caution">
    <text evidence="6">The sequence shown here is derived from an EMBL/GenBank/DDBJ whole genome shotgun (WGS) entry which is preliminary data.</text>
</comment>
<reference evidence="6 7" key="1">
    <citation type="submission" date="2020-08" db="EMBL/GenBank/DDBJ databases">
        <authorList>
            <person name="Hejnol A."/>
        </authorList>
    </citation>
    <scope>NUCLEOTIDE SEQUENCE [LARGE SCALE GENOMIC DNA]</scope>
</reference>
<evidence type="ECO:0000259" key="5">
    <source>
        <dbReference type="Pfam" id="PF23726"/>
    </source>
</evidence>
<sequence length="1384" mass="156978">MYSICRQLHPPTGAEHSIYCNFTSPYEKQLIVASVNELQVYKINQNAELSPKDISSKKTHCLECICTFKLFGNIMSMDKVRLKHNTRDSLILAFHEAKCSIVEFDPAIHDLRTVSMHSFQDEEFKEGCVDTTSYIPIVRCDPENRCAAMLVYESRLAIIPFQRQSGPDEEFDTEKEDLEQSVFPSYVIKLKNLDEKICNVLDMKFLHGYYEPTLFILYDPLPTWSGRIAMRRDTCSFAALSINAQQKIHPPIIWCQSNLPYDSHMVLPIPKPIGGVLLFAANTLTYANQSVPSLCIAVNNIAQFSTEVKFKSLDDISLSLDCSNADFIDYDRLVLSLKGGELYVLTLITDTMRGVRDMHFEKAAASVITTCVSICGPNYLFLGSRLGNSLLLKYKPKDSLSIGDEPTTKKPKLDEVKEDFDNFDNFDLVVYGENDAAAVKESSSIMQYTFEVCDSLLNIGPCGRAVLGEPPFLSDEFSRRNDPDVELITSSGYGKNGAVCVLQRTIRPQIVTTFELSGTLDMWTVFHNNSDEHSFLILSREDCTMVLQTGQEILELDNTGFTTDESTIFAGNIGQYTIQVTTSSVQLLFGEKNIQKLPVDMGSPIHHCSVDYPYVFLVDQNGQVLQFTLKENESESGSAQLMPAQPMIALSPKIDILSVYKDVSGLFVTEIVVPKDTEPDKKVEVPKVEVKNKSIDDEDELLYGDGDNVIESSKSNDKLSEAEEKANYDEGHFIPTYWLFVSRSDGSVEVYSLPDYKMVYLIENLPIGDAVLMDDTKNKTINNEATQSLQLHELLIVALGPTKSRPYIFARVDNDLLIYEAFQYPDGPNDRLKIRWRLFQHNLILRPRSNISEEDEEEEEILSDKMKWLRPFTDVAGYSGLFICGPCPHWVIMTGRGQLRLHPMPIDNRIVSFAQFHNVNCPKGFLYFNKRDELRISVLPTHLSYDAHWPVRKVALRATPQHIAFHVDMKLYAVVTSVSEKAVKICKIQNDGEKEFETPARDDKYVYPTTEKFSLNFYTSSSWEQVPQVSFPLEEFEHITDCKIVTLKCEGTVTGLKAYVAFCTTTVLGEEVTARGRIVILDIIEVVPEPDKPLTRFKTKTMHDDEQKGPVSCLASVDGNLVSATGQKIYIWQLHEGELRGLAFIDTTIYIHQLCVIKNLILAADVCKSIFLMRYQPEFKVLSVVSKDVGYVETMGCEFMVDNANLCFLSSDAQKNLLLYSFLPEVKESEGGQKLLRKGDFNVGTSITSFVRVRCRWTDPSIENFVVDKNTSMRHTTYYASLDGCVGYIQPVSEKIYRRLLMLHNMLTSFLAHYGGLNPKGYRLYRQKQKLLTNINKNVLDGELLWRYIHLNKLEQQELARRIGTTDSQIFSDLTEIDRLTVHF</sequence>
<dbReference type="FunFam" id="2.130.10.10:FF:000118">
    <property type="entry name" value="Cleavage and polyadenylation specificity factor subunit 1"/>
    <property type="match status" value="1"/>
</dbReference>
<dbReference type="InterPro" id="IPR015943">
    <property type="entry name" value="WD40/YVTN_repeat-like_dom_sf"/>
</dbReference>
<dbReference type="InterPro" id="IPR058543">
    <property type="entry name" value="Beta-prop_RSE1/DDB1/CPSF1_2nd"/>
</dbReference>
<dbReference type="FunFam" id="2.130.10.10:FF:000100">
    <property type="entry name" value="Cleavage and polyadenylation specificity factor subunit 1"/>
    <property type="match status" value="1"/>
</dbReference>
<dbReference type="EMBL" id="CAJFCJ010000011">
    <property type="protein sequence ID" value="CAD5119814.1"/>
    <property type="molecule type" value="Genomic_DNA"/>
</dbReference>
<keyword evidence="2" id="KW-0539">Nucleus</keyword>
<gene>
    <name evidence="6" type="ORF">DGYR_LOCUS8001</name>
</gene>
<accession>A0A7I8VZ55</accession>
<dbReference type="Pfam" id="PF03178">
    <property type="entry name" value="CPSF_A"/>
    <property type="match status" value="1"/>
</dbReference>
<dbReference type="OrthoDB" id="6276570at2759"/>
<feature type="domain" description="RSE1/DDB1/CPSF1 second beta-propeller" evidence="5">
    <location>
        <begin position="508"/>
        <end position="938"/>
    </location>
</feature>
<dbReference type="GO" id="GO:0005634">
    <property type="term" value="C:nucleus"/>
    <property type="evidence" value="ECO:0007669"/>
    <property type="project" value="UniProtKB-SubCell"/>
</dbReference>
<dbReference type="Pfam" id="PF10433">
    <property type="entry name" value="Beta-prop_RSE1_1st"/>
    <property type="match status" value="1"/>
</dbReference>
<feature type="domain" description="RSE1/DDB1/CPSF1 C-terminal" evidence="3">
    <location>
        <begin position="1013"/>
        <end position="1349"/>
    </location>
</feature>
<dbReference type="InterPro" id="IPR018846">
    <property type="entry name" value="Beta-prop_RSE1/DDB1/CPSF1_1st"/>
</dbReference>
<evidence type="ECO:0000259" key="3">
    <source>
        <dbReference type="Pfam" id="PF03178"/>
    </source>
</evidence>
<proteinExistence type="predicted"/>
<dbReference type="InterPro" id="IPR050358">
    <property type="entry name" value="RSE1/DDB1/CFT1"/>
</dbReference>
<protein>
    <submittedName>
        <fullName evidence="6">DgyrCDS8398</fullName>
    </submittedName>
</protein>
<evidence type="ECO:0000313" key="6">
    <source>
        <dbReference type="EMBL" id="CAD5119814.1"/>
    </source>
</evidence>
<evidence type="ECO:0000259" key="4">
    <source>
        <dbReference type="Pfam" id="PF10433"/>
    </source>
</evidence>
<keyword evidence="7" id="KW-1185">Reference proteome</keyword>
<dbReference type="PANTHER" id="PTHR10644">
    <property type="entry name" value="DNA REPAIR/RNA PROCESSING CPSF FAMILY"/>
    <property type="match status" value="1"/>
</dbReference>
<comment type="subcellular location">
    <subcellularLocation>
        <location evidence="1">Nucleus</location>
    </subcellularLocation>
</comment>
<name>A0A7I8VZ55_9ANNE</name>
<dbReference type="Gene3D" id="2.130.10.10">
    <property type="entry name" value="YVTN repeat-like/Quinoprotein amine dehydrogenase"/>
    <property type="match status" value="3"/>
</dbReference>
<dbReference type="InterPro" id="IPR004871">
    <property type="entry name" value="RSE1/DDB1/CPSF1_C"/>
</dbReference>
<dbReference type="Pfam" id="PF23726">
    <property type="entry name" value="Beta-prop_RSE1_2nd"/>
    <property type="match status" value="1"/>
</dbReference>
<organism evidence="6 7">
    <name type="scientific">Dimorphilus gyrociliatus</name>
    <dbReference type="NCBI Taxonomy" id="2664684"/>
    <lineage>
        <taxon>Eukaryota</taxon>
        <taxon>Metazoa</taxon>
        <taxon>Spiralia</taxon>
        <taxon>Lophotrochozoa</taxon>
        <taxon>Annelida</taxon>
        <taxon>Polychaeta</taxon>
        <taxon>Polychaeta incertae sedis</taxon>
        <taxon>Dinophilidae</taxon>
        <taxon>Dimorphilus</taxon>
    </lineage>
</organism>